<reference evidence="11 12" key="1">
    <citation type="submission" date="2023-03" db="EMBL/GenBank/DDBJ databases">
        <title>Bacillus Genome Sequencing.</title>
        <authorList>
            <person name="Dunlap C."/>
        </authorList>
    </citation>
    <scope>NUCLEOTIDE SEQUENCE [LARGE SCALE GENOMIC DNA]</scope>
    <source>
        <strain evidence="11 12">NRS-1717</strain>
    </source>
</reference>
<evidence type="ECO:0000256" key="4">
    <source>
        <dbReference type="ARBA" id="ARBA00022692"/>
    </source>
</evidence>
<feature type="transmembrane region" description="Helical" evidence="10">
    <location>
        <begin position="168"/>
        <end position="186"/>
    </location>
</feature>
<dbReference type="PANTHER" id="PTHR30309:SF0">
    <property type="entry name" value="GLYCEROL-3-PHOSPHATE ACYLTRANSFERASE-RELATED"/>
    <property type="match status" value="1"/>
</dbReference>
<keyword evidence="12" id="KW-1185">Reference proteome</keyword>
<comment type="function">
    <text evidence="10">Catalyzes the transfer of an acyl group from acyl-phosphate (acyl-PO(4)) to glycerol-3-phosphate (G3P) to form lysophosphatidic acid (LPA). This enzyme utilizes acyl-phosphate as fatty acyl donor, but not acyl-CoA or acyl-ACP.</text>
</comment>
<dbReference type="RefSeq" id="WP_328003281.1">
    <property type="nucleotide sequence ID" value="NZ_JARTFS010000004.1"/>
</dbReference>
<evidence type="ECO:0000256" key="8">
    <source>
        <dbReference type="ARBA" id="ARBA00023209"/>
    </source>
</evidence>
<keyword evidence="7 10" id="KW-0472">Membrane</keyword>
<dbReference type="EC" id="2.3.1.275" evidence="10"/>
<evidence type="ECO:0000256" key="5">
    <source>
        <dbReference type="ARBA" id="ARBA00022989"/>
    </source>
</evidence>
<keyword evidence="5 10" id="KW-1133">Transmembrane helix</keyword>
<evidence type="ECO:0000256" key="9">
    <source>
        <dbReference type="ARBA" id="ARBA00023264"/>
    </source>
</evidence>
<dbReference type="GO" id="GO:0004366">
    <property type="term" value="F:glycerol-3-phosphate O-acyltransferase activity"/>
    <property type="evidence" value="ECO:0007669"/>
    <property type="project" value="UniProtKB-EC"/>
</dbReference>
<feature type="transmembrane region" description="Helical" evidence="10">
    <location>
        <begin position="90"/>
        <end position="108"/>
    </location>
</feature>
<comment type="subunit">
    <text evidence="10">Probably interacts with PlsX.</text>
</comment>
<dbReference type="PANTHER" id="PTHR30309">
    <property type="entry name" value="INNER MEMBRANE PROTEIN YGIH"/>
    <property type="match status" value="1"/>
</dbReference>
<keyword evidence="8 10" id="KW-0594">Phospholipid biosynthesis</keyword>
<evidence type="ECO:0000256" key="1">
    <source>
        <dbReference type="ARBA" id="ARBA00022475"/>
    </source>
</evidence>
<dbReference type="Pfam" id="PF02660">
    <property type="entry name" value="G3P_acyltransf"/>
    <property type="match status" value="1"/>
</dbReference>
<comment type="subcellular location">
    <subcellularLocation>
        <location evidence="10">Cell membrane</location>
        <topology evidence="10">Multi-pass membrane protein</topology>
    </subcellularLocation>
</comment>
<dbReference type="NCBIfam" id="TIGR00023">
    <property type="entry name" value="glycerol-3-phosphate 1-O-acyltransferase PlsY"/>
    <property type="match status" value="1"/>
</dbReference>
<keyword evidence="2 10" id="KW-0444">Lipid biosynthesis</keyword>
<feature type="transmembrane region" description="Helical" evidence="10">
    <location>
        <begin position="129"/>
        <end position="156"/>
    </location>
</feature>
<comment type="caution">
    <text evidence="11">The sequence shown here is derived from an EMBL/GenBank/DDBJ whole genome shotgun (WGS) entry which is preliminary data.</text>
</comment>
<proteinExistence type="inferred from homology"/>
<keyword evidence="9 10" id="KW-1208">Phospholipid metabolism</keyword>
<evidence type="ECO:0000256" key="7">
    <source>
        <dbReference type="ARBA" id="ARBA00023136"/>
    </source>
</evidence>
<evidence type="ECO:0000313" key="11">
    <source>
        <dbReference type="EMBL" id="MED4400500.1"/>
    </source>
</evidence>
<sequence length="202" mass="22933">MIEKLRRFLPINSYITLFTAYLIGSIMFGYITSKFFGKIDLREEGSGNVGARNAGRLLGKKVFILTVLGDASKGALVIYIGKLLQFSSEMILLMFLFVIIGHIFPITLKLRGGKGFTTFCGAFLTFDPLLFLIFACLFFILFLISRSSTIAAMAALYVTPFLLMVFHYSYWCCIVFIFISQLIIWAHRSNIKERLLQLELSK</sequence>
<evidence type="ECO:0000256" key="2">
    <source>
        <dbReference type="ARBA" id="ARBA00022516"/>
    </source>
</evidence>
<keyword evidence="4 10" id="KW-0812">Transmembrane</keyword>
<keyword evidence="3 10" id="KW-0808">Transferase</keyword>
<protein>
    <recommendedName>
        <fullName evidence="10">Glycerol-3-phosphate acyltransferase</fullName>
    </recommendedName>
    <alternativeName>
        <fullName evidence="10">Acyl-PO4 G3P acyltransferase</fullName>
    </alternativeName>
    <alternativeName>
        <fullName evidence="10">Acyl-phosphate--glycerol-3-phosphate acyltransferase</fullName>
    </alternativeName>
    <alternativeName>
        <fullName evidence="10">G3P acyltransferase</fullName>
        <shortName evidence="10">GPAT</shortName>
        <ecNumber evidence="10">2.3.1.275</ecNumber>
    </alternativeName>
    <alternativeName>
        <fullName evidence="10">Lysophosphatidic acid synthase</fullName>
        <shortName evidence="10">LPA synthase</shortName>
    </alternativeName>
</protein>
<evidence type="ECO:0000256" key="6">
    <source>
        <dbReference type="ARBA" id="ARBA00023098"/>
    </source>
</evidence>
<comment type="similarity">
    <text evidence="10">Belongs to the PlsY family.</text>
</comment>
<feature type="transmembrane region" description="Helical" evidence="10">
    <location>
        <begin position="62"/>
        <end position="84"/>
    </location>
</feature>
<accession>A0ABU6NTM0</accession>
<dbReference type="SMART" id="SM01207">
    <property type="entry name" value="G3P_acyltransf"/>
    <property type="match status" value="1"/>
</dbReference>
<keyword evidence="6 10" id="KW-0443">Lipid metabolism</keyword>
<dbReference type="HAMAP" id="MF_01043">
    <property type="entry name" value="PlsY"/>
    <property type="match status" value="1"/>
</dbReference>
<keyword evidence="11" id="KW-0012">Acyltransferase</keyword>
<feature type="transmembrane region" description="Helical" evidence="10">
    <location>
        <begin position="12"/>
        <end position="32"/>
    </location>
</feature>
<dbReference type="InterPro" id="IPR003811">
    <property type="entry name" value="G3P_acylTferase_PlsY"/>
</dbReference>
<evidence type="ECO:0000256" key="3">
    <source>
        <dbReference type="ARBA" id="ARBA00022679"/>
    </source>
</evidence>
<evidence type="ECO:0000256" key="10">
    <source>
        <dbReference type="HAMAP-Rule" id="MF_01043"/>
    </source>
</evidence>
<organism evidence="11 12">
    <name type="scientific">Metabacillus fastidiosus</name>
    <dbReference type="NCBI Taxonomy" id="1458"/>
    <lineage>
        <taxon>Bacteria</taxon>
        <taxon>Bacillati</taxon>
        <taxon>Bacillota</taxon>
        <taxon>Bacilli</taxon>
        <taxon>Bacillales</taxon>
        <taxon>Bacillaceae</taxon>
        <taxon>Metabacillus</taxon>
    </lineage>
</organism>
<dbReference type="EMBL" id="JARTFS010000004">
    <property type="protein sequence ID" value="MED4400500.1"/>
    <property type="molecule type" value="Genomic_DNA"/>
</dbReference>
<name>A0ABU6NTM0_9BACI</name>
<keyword evidence="1 10" id="KW-1003">Cell membrane</keyword>
<evidence type="ECO:0000313" key="12">
    <source>
        <dbReference type="Proteomes" id="UP001342826"/>
    </source>
</evidence>
<gene>
    <name evidence="10 11" type="primary">plsY</name>
    <name evidence="11" type="ORF">P9271_04030</name>
</gene>
<comment type="pathway">
    <text evidence="10">Lipid metabolism; phospholipid metabolism.</text>
</comment>
<dbReference type="Proteomes" id="UP001342826">
    <property type="component" value="Unassembled WGS sequence"/>
</dbReference>
<comment type="catalytic activity">
    <reaction evidence="10">
        <text>an acyl phosphate + sn-glycerol 3-phosphate = a 1-acyl-sn-glycero-3-phosphate + phosphate</text>
        <dbReference type="Rhea" id="RHEA:34075"/>
        <dbReference type="ChEBI" id="CHEBI:43474"/>
        <dbReference type="ChEBI" id="CHEBI:57597"/>
        <dbReference type="ChEBI" id="CHEBI:57970"/>
        <dbReference type="ChEBI" id="CHEBI:59918"/>
        <dbReference type="EC" id="2.3.1.275"/>
    </reaction>
</comment>